<dbReference type="Pfam" id="PF20693">
    <property type="entry name" value="YobI-ATPase"/>
    <property type="match status" value="1"/>
</dbReference>
<dbReference type="Gene3D" id="3.40.50.300">
    <property type="entry name" value="P-loop containing nucleotide triphosphate hydrolases"/>
    <property type="match status" value="1"/>
</dbReference>
<dbReference type="InterPro" id="IPR027417">
    <property type="entry name" value="P-loop_NTPase"/>
</dbReference>
<dbReference type="OrthoDB" id="1701659at2"/>
<reference evidence="4 5" key="1">
    <citation type="submission" date="2019-03" db="EMBL/GenBank/DDBJ databases">
        <title>Diversity of the mouse oral microbiome.</title>
        <authorList>
            <person name="Joseph S."/>
            <person name="Aduse-Opoku J."/>
            <person name="Curtis M."/>
            <person name="Wade W."/>
            <person name="Hashim A."/>
        </authorList>
    </citation>
    <scope>NUCLEOTIDE SEQUENCE [LARGE SCALE GENOMIC DNA]</scope>
    <source>
        <strain evidence="4 5">P2318</strain>
    </source>
</reference>
<feature type="domain" description="YobI-like P-loop NTPase" evidence="2">
    <location>
        <begin position="45"/>
        <end position="416"/>
    </location>
</feature>
<dbReference type="EMBL" id="SPPV01000004">
    <property type="protein sequence ID" value="TFU51869.1"/>
    <property type="molecule type" value="Genomic_DNA"/>
</dbReference>
<keyword evidence="1" id="KW-0812">Transmembrane</keyword>
<comment type="caution">
    <text evidence="4">The sequence shown here is derived from an EMBL/GenBank/DDBJ whole genome shotgun (WGS) entry which is preliminary data.</text>
</comment>
<name>A0A7K3MGR2_9BACE</name>
<keyword evidence="1" id="KW-0472">Membrane</keyword>
<gene>
    <name evidence="4" type="ORF">E4T97_03360</name>
    <name evidence="3" type="ORF">IMSAGC001_01525</name>
</gene>
<dbReference type="AlphaFoldDB" id="A0A7K3MGR2"/>
<protein>
    <recommendedName>
        <fullName evidence="2">YobI-like P-loop NTPase domain-containing protein</fullName>
    </recommendedName>
</protein>
<proteinExistence type="predicted"/>
<evidence type="ECO:0000256" key="1">
    <source>
        <dbReference type="SAM" id="Phobius"/>
    </source>
</evidence>
<dbReference type="Proteomes" id="UP000491181">
    <property type="component" value="Unassembled WGS sequence"/>
</dbReference>
<dbReference type="EMBL" id="BLLS01000030">
    <property type="protein sequence ID" value="GFH86119.1"/>
    <property type="molecule type" value="Genomic_DNA"/>
</dbReference>
<sequence length="1203" mass="140091">MSENNINNLLPALIDKSDKAYVAVDELGRVLKGTLGRDSDEVSTGRRIKNVAITGPYGSGKSSIIQTLEHDFPQFKYLNISLATLRADSHLNDAKESEEVSNNFDNDNNRANEDETLDALNRRIEYSILQQIIYKEKSSKVPNSRLRRIRHFSNAELTQYGIGIIVFLLCFFIVFEPSWLRVDTFYEHFNFGTGNFWIDLACSIIMLVEIFLLIQRMVQAYSNSKLNKLNLKDGEIELQEASIFNKHLDEILYFFQVTKYNVVVIEDVDRFGTSEIFLKLRELNQLINESNVIDRPVVFMYAVKDDIFIDEDRVKFFDYIVTVVPTINPSNSKDKLKELLEQKGYSDFDDDDLSEIGFFIQDMRLLINIVNEYDQYHQRLIKENANLDNTKLLGMIAYKNFFPRDFAKLHRREGLVFEFLELKSKFIEFAQSDVVRREKELDDLIDSSKRDTHLKVNELRGLFINHLCNHLQGDIIRTIEVNNHSYAPTVISEKEELFNSIIKQKSIRYQYSYSYGSTSNRTESIDVQNFYGSTGFERRIKALELYQDQAKYDEIKRNLLSEKLNISSMRIKDLFDKYDVSVIPEYNNIKLPALIEIFLRRGYIDEDYYDYISYFYEGMISHSDRAVLVDIKRQRSGEYTKHIDHIENFTRELKPWNFTSDAILYVELLDYLVEPTPGATHKYLPLFYKRINRKPAPLKFLATYYAKGHHSKEVFTQFIASNPQSTWQQTLKHSDETERETLLCSWLRFVEYPVNGDVLKWINSNFNFISKFQEELTNDIIIKICEYAQFEQIGINSHNLIGIVVESNAYTITAHNISVVITYLDNNEQNGDNITLTKIWATNHDGFRNYIQSNFKNVFPLFSKSEKSETVEALTYIINHSELEEIEIGDYISGQTNLIPSLKDINQDRWYLALQKHVVKPNWITLQDYYNYVGKFDDALFEYIDKFANELSGLPFGSNGNAEGIFFREIFLNRAISLETIKVLTPIFEGYSFNGDEELVNLDTERLEWFLSHDMILFEEGNSAVIKNTTIFAQYLIRYKDEFIETISEEFLNNPSTVMTLLDSDKFNTDERTIIINNIPESLAFNNSSISNRIISHISTLGKLDNSPSYYISLINIASSNIRAIELGIRLISDMDNDVSVCNNVLVALGEKYSELLDMNRNPKFEDTETHRKLFDSLINRGILSSYSPCKDNQIRTYHKKIK</sequence>
<feature type="transmembrane region" description="Helical" evidence="1">
    <location>
        <begin position="195"/>
        <end position="214"/>
    </location>
</feature>
<evidence type="ECO:0000259" key="2">
    <source>
        <dbReference type="Pfam" id="PF20693"/>
    </source>
</evidence>
<dbReference type="SUPFAM" id="SSF52540">
    <property type="entry name" value="P-loop containing nucleoside triphosphate hydrolases"/>
    <property type="match status" value="1"/>
</dbReference>
<dbReference type="RefSeq" id="WP_135035740.1">
    <property type="nucleotide sequence ID" value="NZ_BLLS01000030.1"/>
</dbReference>
<accession>A0A7K3MGR2</accession>
<evidence type="ECO:0000313" key="6">
    <source>
        <dbReference type="Proteomes" id="UP000491181"/>
    </source>
</evidence>
<evidence type="ECO:0000313" key="3">
    <source>
        <dbReference type="EMBL" id="GFH86119.1"/>
    </source>
</evidence>
<dbReference type="InterPro" id="IPR048428">
    <property type="entry name" value="YobI-NTPase"/>
</dbReference>
<dbReference type="Proteomes" id="UP000298073">
    <property type="component" value="Unassembled WGS sequence"/>
</dbReference>
<evidence type="ECO:0000313" key="4">
    <source>
        <dbReference type="EMBL" id="TFU51869.1"/>
    </source>
</evidence>
<keyword evidence="1" id="KW-1133">Transmembrane helix</keyword>
<evidence type="ECO:0000313" key="5">
    <source>
        <dbReference type="Proteomes" id="UP000298073"/>
    </source>
</evidence>
<reference evidence="3 6" key="2">
    <citation type="journal article" date="2020" name="Microbiome">
        <title>Single-cell genomics of uncultured bacteria reveals dietary fiber responders in the mouse gut microbiota.</title>
        <authorList>
            <person name="Chijiiwa R."/>
            <person name="Hosokawa M."/>
            <person name="Kogawa M."/>
            <person name="Nishikawa Y."/>
            <person name="Ide K."/>
            <person name="Sakanashi C."/>
            <person name="Takahashi K."/>
            <person name="Takeyama H."/>
        </authorList>
    </citation>
    <scope>NUCLEOTIDE SEQUENCE [LARGE SCALE GENOMIC DNA]</scope>
    <source>
        <strain evidence="3">IMSAGC_001</strain>
    </source>
</reference>
<feature type="transmembrane region" description="Helical" evidence="1">
    <location>
        <begin position="157"/>
        <end position="175"/>
    </location>
</feature>
<organism evidence="4 5">
    <name type="scientific">Bacteroides acidifaciens</name>
    <dbReference type="NCBI Taxonomy" id="85831"/>
    <lineage>
        <taxon>Bacteria</taxon>
        <taxon>Pseudomonadati</taxon>
        <taxon>Bacteroidota</taxon>
        <taxon>Bacteroidia</taxon>
        <taxon>Bacteroidales</taxon>
        <taxon>Bacteroidaceae</taxon>
        <taxon>Bacteroides</taxon>
    </lineage>
</organism>